<dbReference type="Proteomes" id="UP000324832">
    <property type="component" value="Unassembled WGS sequence"/>
</dbReference>
<keyword evidence="2" id="KW-1185">Reference proteome</keyword>
<evidence type="ECO:0000313" key="1">
    <source>
        <dbReference type="EMBL" id="VVD04305.1"/>
    </source>
</evidence>
<dbReference type="EMBL" id="FZQP02006855">
    <property type="protein sequence ID" value="VVD04305.1"/>
    <property type="molecule type" value="Genomic_DNA"/>
</dbReference>
<organism evidence="1 2">
    <name type="scientific">Leptidea sinapis</name>
    <dbReference type="NCBI Taxonomy" id="189913"/>
    <lineage>
        <taxon>Eukaryota</taxon>
        <taxon>Metazoa</taxon>
        <taxon>Ecdysozoa</taxon>
        <taxon>Arthropoda</taxon>
        <taxon>Hexapoda</taxon>
        <taxon>Insecta</taxon>
        <taxon>Pterygota</taxon>
        <taxon>Neoptera</taxon>
        <taxon>Endopterygota</taxon>
        <taxon>Lepidoptera</taxon>
        <taxon>Glossata</taxon>
        <taxon>Ditrysia</taxon>
        <taxon>Papilionoidea</taxon>
        <taxon>Pieridae</taxon>
        <taxon>Dismorphiinae</taxon>
        <taxon>Leptidea</taxon>
    </lineage>
</organism>
<name>A0A5E4R1V7_9NEOP</name>
<gene>
    <name evidence="1" type="ORF">LSINAPIS_LOCUS14084</name>
</gene>
<protein>
    <submittedName>
        <fullName evidence="1">Uncharacterized protein</fullName>
    </submittedName>
</protein>
<evidence type="ECO:0000313" key="2">
    <source>
        <dbReference type="Proteomes" id="UP000324832"/>
    </source>
</evidence>
<sequence length="120" mass="13356">MNLSTYPGVQLLVKSIVCCPARFTTATLPRGKPDCSSDVHDMEYLSNLIKVRNIVICVTTNPSRARASSGVEAPSLLWRGRQFWRDIQVIATDRVGSLKVYSSVKIHFFSISGVIDVRNE</sequence>
<reference evidence="1 2" key="1">
    <citation type="submission" date="2017-07" db="EMBL/GenBank/DDBJ databases">
        <authorList>
            <person name="Talla V."/>
            <person name="Backstrom N."/>
        </authorList>
    </citation>
    <scope>NUCLEOTIDE SEQUENCE [LARGE SCALE GENOMIC DNA]</scope>
</reference>
<dbReference type="AlphaFoldDB" id="A0A5E4R1V7"/>
<proteinExistence type="predicted"/>
<accession>A0A5E4R1V7</accession>